<dbReference type="Pfam" id="PF09375">
    <property type="entry name" value="Peptidase_M75"/>
    <property type="match status" value="1"/>
</dbReference>
<reference evidence="5 6" key="1">
    <citation type="submission" date="2019-12" db="EMBL/GenBank/DDBJ databases">
        <authorList>
            <person name="Li J."/>
        </authorList>
    </citation>
    <scope>NUCLEOTIDE SEQUENCE [LARGE SCALE GENOMIC DNA]</scope>
    <source>
        <strain evidence="5 6">HL2-2</strain>
    </source>
</reference>
<proteinExistence type="predicted"/>
<feature type="signal peptide" evidence="3">
    <location>
        <begin position="1"/>
        <end position="18"/>
    </location>
</feature>
<evidence type="ECO:0000256" key="1">
    <source>
        <dbReference type="ARBA" id="ARBA00004196"/>
    </source>
</evidence>
<keyword evidence="6" id="KW-1185">Reference proteome</keyword>
<dbReference type="CDD" id="cd14657">
    <property type="entry name" value="Imelysin_IrpA-like"/>
    <property type="match status" value="1"/>
</dbReference>
<evidence type="ECO:0000256" key="2">
    <source>
        <dbReference type="ARBA" id="ARBA00022729"/>
    </source>
</evidence>
<dbReference type="GO" id="GO:0030313">
    <property type="term" value="C:cell envelope"/>
    <property type="evidence" value="ECO:0007669"/>
    <property type="project" value="UniProtKB-SubCell"/>
</dbReference>
<feature type="chain" id="PRO_5026822641" description="Imelysin-like domain-containing protein" evidence="3">
    <location>
        <begin position="19"/>
        <end position="402"/>
    </location>
</feature>
<evidence type="ECO:0000259" key="4">
    <source>
        <dbReference type="Pfam" id="PF09375"/>
    </source>
</evidence>
<accession>A0A6L6UE36</accession>
<evidence type="ECO:0000313" key="5">
    <source>
        <dbReference type="EMBL" id="MUU79786.1"/>
    </source>
</evidence>
<dbReference type="EMBL" id="WOWS01000008">
    <property type="protein sequence ID" value="MUU79786.1"/>
    <property type="molecule type" value="Genomic_DNA"/>
</dbReference>
<name>A0A6L6UE36_9FLAO</name>
<dbReference type="Gene3D" id="1.20.1420.20">
    <property type="entry name" value="M75 peptidase, HXXE motif"/>
    <property type="match status" value="1"/>
</dbReference>
<comment type="subcellular location">
    <subcellularLocation>
        <location evidence="1">Cell envelope</location>
    </subcellularLocation>
</comment>
<organism evidence="5 6">
    <name type="scientific">Winogradskyella endarachnes</name>
    <dbReference type="NCBI Taxonomy" id="2681965"/>
    <lineage>
        <taxon>Bacteria</taxon>
        <taxon>Pseudomonadati</taxon>
        <taxon>Bacteroidota</taxon>
        <taxon>Flavobacteriia</taxon>
        <taxon>Flavobacteriales</taxon>
        <taxon>Flavobacteriaceae</taxon>
        <taxon>Winogradskyella</taxon>
    </lineage>
</organism>
<keyword evidence="2 3" id="KW-0732">Signal</keyword>
<protein>
    <recommendedName>
        <fullName evidence="4">Imelysin-like domain-containing protein</fullName>
    </recommendedName>
</protein>
<dbReference type="InterPro" id="IPR018976">
    <property type="entry name" value="Imelysin-like"/>
</dbReference>
<dbReference type="PROSITE" id="PS51257">
    <property type="entry name" value="PROKAR_LIPOPROTEIN"/>
    <property type="match status" value="1"/>
</dbReference>
<dbReference type="Proteomes" id="UP000478208">
    <property type="component" value="Unassembled WGS sequence"/>
</dbReference>
<dbReference type="InterPro" id="IPR038352">
    <property type="entry name" value="Imelysin_sf"/>
</dbReference>
<evidence type="ECO:0000256" key="3">
    <source>
        <dbReference type="SAM" id="SignalP"/>
    </source>
</evidence>
<comment type="caution">
    <text evidence="5">The sequence shown here is derived from an EMBL/GenBank/DDBJ whole genome shotgun (WGS) entry which is preliminary data.</text>
</comment>
<feature type="domain" description="Imelysin-like" evidence="4">
    <location>
        <begin position="46"/>
        <end position="386"/>
    </location>
</feature>
<gene>
    <name evidence="5" type="ORF">GN138_15165</name>
</gene>
<sequence>MKRNSILLLALSLSLVFACSSDDDNNSSNNDVSKSAVVSNYADMVYQSYLDSYNAAVTMQTAIEAFVANPSEATFTAAKDAWLDAREPYGQTEVYREANGPVDTESDAWSLGTEGQMNAWPIDESYIDYVATGTEDYAGDYGSIIGDTSITIDEATIAGLNEGVDDKSISTGWHAIEFLLWGQDNTVPADYLAGQRSYTDYTTADNADRRALYLTVSTDLLVGDLLDLVNTWAEGGTYRTVFESLDTDTALQQAINGAFFIAGDELSSERMIAPVDSTDGIDASGQEDEHSCFSDNTNRDVYANAQGVINVIYGSYGSIEGASFYDLVNQADAAQALALQTAATDAMTKINIIGDNALPFDYLITQETSDDLSGPVMQAVEALFTLADEISASASVIGINLN</sequence>
<evidence type="ECO:0000313" key="6">
    <source>
        <dbReference type="Proteomes" id="UP000478208"/>
    </source>
</evidence>
<dbReference type="RefSeq" id="WP_157364843.1">
    <property type="nucleotide sequence ID" value="NZ_WOWS01000008.1"/>
</dbReference>
<dbReference type="AlphaFoldDB" id="A0A6L6UE36"/>